<dbReference type="PROSITE" id="PS00028">
    <property type="entry name" value="ZINC_FINGER_C2H2_1"/>
    <property type="match status" value="1"/>
</dbReference>
<dbReference type="InterPro" id="IPR002711">
    <property type="entry name" value="HNH"/>
</dbReference>
<accession>A0ABU2FLQ8</accession>
<dbReference type="RefSeq" id="WP_310899003.1">
    <property type="nucleotide sequence ID" value="NZ_JAMQOS010000001.1"/>
</dbReference>
<keyword evidence="3" id="KW-1185">Reference proteome</keyword>
<evidence type="ECO:0000313" key="3">
    <source>
        <dbReference type="Proteomes" id="UP001268864"/>
    </source>
</evidence>
<dbReference type="Pfam" id="PF01844">
    <property type="entry name" value="HNH"/>
    <property type="match status" value="1"/>
</dbReference>
<dbReference type="SMART" id="SM00507">
    <property type="entry name" value="HNHc"/>
    <property type="match status" value="1"/>
</dbReference>
<dbReference type="Proteomes" id="UP001268864">
    <property type="component" value="Unassembled WGS sequence"/>
</dbReference>
<name>A0ABU2FLQ8_9EURY</name>
<organism evidence="2 3">
    <name type="scientific">Haloarcula onubensis</name>
    <dbReference type="NCBI Taxonomy" id="2950539"/>
    <lineage>
        <taxon>Archaea</taxon>
        <taxon>Methanobacteriati</taxon>
        <taxon>Methanobacteriota</taxon>
        <taxon>Stenosarchaea group</taxon>
        <taxon>Halobacteria</taxon>
        <taxon>Halobacteriales</taxon>
        <taxon>Haloarculaceae</taxon>
        <taxon>Haloarcula</taxon>
    </lineage>
</organism>
<dbReference type="CDD" id="cd00085">
    <property type="entry name" value="HNHc"/>
    <property type="match status" value="1"/>
</dbReference>
<dbReference type="EMBL" id="JAMQOS010000001">
    <property type="protein sequence ID" value="MDS0281167.1"/>
    <property type="molecule type" value="Genomic_DNA"/>
</dbReference>
<protein>
    <submittedName>
        <fullName evidence="2">HNH endonuclease</fullName>
    </submittedName>
</protein>
<keyword evidence="2" id="KW-0255">Endonuclease</keyword>
<dbReference type="GO" id="GO:0004519">
    <property type="term" value="F:endonuclease activity"/>
    <property type="evidence" value="ECO:0007669"/>
    <property type="project" value="UniProtKB-KW"/>
</dbReference>
<dbReference type="InterPro" id="IPR003615">
    <property type="entry name" value="HNH_nuc"/>
</dbReference>
<keyword evidence="2" id="KW-0378">Hydrolase</keyword>
<evidence type="ECO:0000259" key="1">
    <source>
        <dbReference type="PROSITE" id="PS50157"/>
    </source>
</evidence>
<feature type="domain" description="C2H2-type" evidence="1">
    <location>
        <begin position="1"/>
        <end position="29"/>
    </location>
</feature>
<gene>
    <name evidence="2" type="ORF">NDI86_03465</name>
</gene>
<evidence type="ECO:0000313" key="2">
    <source>
        <dbReference type="EMBL" id="MDS0281167.1"/>
    </source>
</evidence>
<dbReference type="PROSITE" id="PS50157">
    <property type="entry name" value="ZINC_FINGER_C2H2_2"/>
    <property type="match status" value="1"/>
</dbReference>
<keyword evidence="2" id="KW-0540">Nuclease</keyword>
<sequence>MDCPTCGKSLNTEQGMRQHHTKVHGDPLPNRACEECETGFYDPKARRTYCEDCYTEAGESNGNWKGAKEEAECRLCGDAFEYYASDKAGVYCLECVENADEFLGTPSYANRDFPRTERECERCEVAFSVLDSTLQRDPCRFCSQECLYDWMSNELYEGTRPENAYRGKWWSIRRAARQRDDCECQICGMDEDDLGRKPDVHHITPLRKFENPQDAHKLDDVITLCPLCHRNVETSEMACPQPATE</sequence>
<proteinExistence type="predicted"/>
<comment type="caution">
    <text evidence="2">The sequence shown here is derived from an EMBL/GenBank/DDBJ whole genome shotgun (WGS) entry which is preliminary data.</text>
</comment>
<reference evidence="2 3" key="1">
    <citation type="submission" date="2022-06" db="EMBL/GenBank/DDBJ databases">
        <title>Halomicroarcula sp. a new haloarchaeum isolate from saline soil.</title>
        <authorList>
            <person name="Strakova D."/>
            <person name="Galisteo C."/>
            <person name="Sanchez-Porro C."/>
            <person name="Ventosa A."/>
        </authorList>
    </citation>
    <scope>NUCLEOTIDE SEQUENCE [LARGE SCALE GENOMIC DNA]</scope>
    <source>
        <strain evidence="2 3">S3CR25-11</strain>
    </source>
</reference>
<dbReference type="InterPro" id="IPR013087">
    <property type="entry name" value="Znf_C2H2_type"/>
</dbReference>